<comment type="catalytic activity">
    <reaction evidence="16">
        <text>DNA(n) + a 2'-deoxyribonucleoside 5'-triphosphate = DNA(n+1) + diphosphate</text>
        <dbReference type="Rhea" id="RHEA:22508"/>
        <dbReference type="Rhea" id="RHEA-COMP:17339"/>
        <dbReference type="Rhea" id="RHEA-COMP:17340"/>
        <dbReference type="ChEBI" id="CHEBI:33019"/>
        <dbReference type="ChEBI" id="CHEBI:61560"/>
        <dbReference type="ChEBI" id="CHEBI:173112"/>
        <dbReference type="EC" id="2.7.7.7"/>
    </reaction>
</comment>
<keyword evidence="14" id="KW-0456">Lyase</keyword>
<evidence type="ECO:0000256" key="13">
    <source>
        <dbReference type="ARBA" id="ARBA00023204"/>
    </source>
</evidence>
<proteinExistence type="inferred from homology"/>
<dbReference type="InterPro" id="IPR028207">
    <property type="entry name" value="DNA_pol_B_palm_palm"/>
</dbReference>
<dbReference type="InterPro" id="IPR043519">
    <property type="entry name" value="NT_sf"/>
</dbReference>
<accession>A0A0D2DYQ0</accession>
<dbReference type="GO" id="GO:0006303">
    <property type="term" value="P:double-strand break repair via nonhomologous end joining"/>
    <property type="evidence" value="ECO:0007669"/>
    <property type="project" value="TreeGrafter"/>
</dbReference>
<sequence>MLSAEEKKEKDQFFRDLDRLEALDEDEQEEMTLGFPESRPVKSLNKPIASIPRATPAPSEEVIDEKTPLGRKRKPSQDAAQPDQQAARQPPLARSSTLPEQQPNEQGPPIPRLGRAATVPERGSIEARHPKLRTKFTDLSNVTERLKGEGRPKLKPLPKFAAKTKPIDPDRQIFKGLVFFFVPNNDDDAGTRIRIHQAVQHGAIWTHEFCEEVTHIIVTSNDLDVTVVAKSFPSEQIPKQPALLRINWLLESCKSRYLQASHWERFQVPGSKALYHPDQVAPPLAVATAKSSSVRIDKHPRPNEALQDLKRGHGSTPEPDQPKSTCDKETAEDTLEIAIRNIRGGADVGLALDLSEESGSGDDDADHHVGVPIHSDTNTAANTSNKKAGFLCMESHNSASKDQNANAQTIEKLQEMATMYESRGDQWRTKAFREAIGRLRRHNQLIRTSQEARNIGLGDSVAAQVEEIVSTGRYKRLEYAQNDPRTQVLKLFKGVYGAGEATAYSWIAQGFRSLEGLRKKADLTANQRIGLEHYDDFQQRIPRPEVEQHAAAVERALEAADPNLQLIVGGSYRRGCEDSGDIDCIITMEGADIVRIRTLMLDTVVPALTEQGFLKAALAAGRSSRDDTSKWHGASALPGSETWRRIDFLFVPWEELGAALIYFTGNDLFNRSIRFLAGEKGMRLNQHGLCKDVMRGPKRQRVNDGTLVESHDERRIFQILGVPYRAPEDRNV</sequence>
<keyword evidence="10" id="KW-0479">Metal-binding</keyword>
<feature type="compositionally biased region" description="Polar residues" evidence="17">
    <location>
        <begin position="96"/>
        <end position="105"/>
    </location>
</feature>
<dbReference type="GO" id="GO:0046872">
    <property type="term" value="F:metal ion binding"/>
    <property type="evidence" value="ECO:0007669"/>
    <property type="project" value="UniProtKB-KW"/>
</dbReference>
<evidence type="ECO:0000256" key="12">
    <source>
        <dbReference type="ARBA" id="ARBA00022932"/>
    </source>
</evidence>
<dbReference type="STRING" id="5601.A0A0D2DYQ0"/>
<evidence type="ECO:0000259" key="18">
    <source>
        <dbReference type="PROSITE" id="PS50172"/>
    </source>
</evidence>
<dbReference type="Gene3D" id="3.30.460.10">
    <property type="entry name" value="Beta Polymerase, domain 2"/>
    <property type="match status" value="1"/>
</dbReference>
<comment type="similarity">
    <text evidence="3">Belongs to the DNA polymerase type-X family.</text>
</comment>
<evidence type="ECO:0000256" key="6">
    <source>
        <dbReference type="ARBA" id="ARBA00022634"/>
    </source>
</evidence>
<feature type="compositionally biased region" description="Basic and acidic residues" evidence="17">
    <location>
        <begin position="1"/>
        <end position="22"/>
    </location>
</feature>
<evidence type="ECO:0000313" key="19">
    <source>
        <dbReference type="EMBL" id="KIW67262.1"/>
    </source>
</evidence>
<evidence type="ECO:0000256" key="5">
    <source>
        <dbReference type="ARBA" id="ARBA00016513"/>
    </source>
</evidence>
<dbReference type="GO" id="GO:0005634">
    <property type="term" value="C:nucleus"/>
    <property type="evidence" value="ECO:0007669"/>
    <property type="project" value="UniProtKB-SubCell"/>
</dbReference>
<dbReference type="GO" id="GO:0003677">
    <property type="term" value="F:DNA binding"/>
    <property type="evidence" value="ECO:0007669"/>
    <property type="project" value="InterPro"/>
</dbReference>
<dbReference type="InterPro" id="IPR002054">
    <property type="entry name" value="DNA-dir_DNA_pol_X"/>
</dbReference>
<comment type="subcellular location">
    <subcellularLocation>
        <location evidence="2">Nucleus</location>
    </subcellularLocation>
</comment>
<organism evidence="19 20">
    <name type="scientific">Phialophora macrospora</name>
    <dbReference type="NCBI Taxonomy" id="1851006"/>
    <lineage>
        <taxon>Eukaryota</taxon>
        <taxon>Fungi</taxon>
        <taxon>Dikarya</taxon>
        <taxon>Ascomycota</taxon>
        <taxon>Pezizomycotina</taxon>
        <taxon>Eurotiomycetes</taxon>
        <taxon>Chaetothyriomycetidae</taxon>
        <taxon>Chaetothyriales</taxon>
        <taxon>Herpotrichiellaceae</taxon>
        <taxon>Phialophora</taxon>
    </lineage>
</organism>
<feature type="compositionally biased region" description="Basic and acidic residues" evidence="17">
    <location>
        <begin position="295"/>
        <end position="311"/>
    </location>
</feature>
<dbReference type="Gene3D" id="1.10.150.110">
    <property type="entry name" value="DNA polymerase beta, N-terminal domain-like"/>
    <property type="match status" value="1"/>
</dbReference>
<feature type="compositionally biased region" description="Low complexity" evidence="17">
    <location>
        <begin position="77"/>
        <end position="95"/>
    </location>
</feature>
<feature type="domain" description="BRCT" evidence="18">
    <location>
        <begin position="169"/>
        <end position="252"/>
    </location>
</feature>
<dbReference type="PRINTS" id="PR00870">
    <property type="entry name" value="DNAPOLXBETA"/>
</dbReference>
<evidence type="ECO:0000256" key="16">
    <source>
        <dbReference type="ARBA" id="ARBA00049244"/>
    </source>
</evidence>
<dbReference type="PRINTS" id="PR00869">
    <property type="entry name" value="DNAPOLX"/>
</dbReference>
<dbReference type="Gene3D" id="3.40.50.10190">
    <property type="entry name" value="BRCT domain"/>
    <property type="match status" value="1"/>
</dbReference>
<dbReference type="SMART" id="SM00483">
    <property type="entry name" value="POLXc"/>
    <property type="match status" value="1"/>
</dbReference>
<dbReference type="PROSITE" id="PS50172">
    <property type="entry name" value="BRCT"/>
    <property type="match status" value="1"/>
</dbReference>
<evidence type="ECO:0000256" key="17">
    <source>
        <dbReference type="SAM" id="MobiDB-lite"/>
    </source>
</evidence>
<dbReference type="Gene3D" id="3.30.210.10">
    <property type="entry name" value="DNA polymerase, thumb domain"/>
    <property type="match status" value="1"/>
</dbReference>
<evidence type="ECO:0000256" key="4">
    <source>
        <dbReference type="ARBA" id="ARBA00012417"/>
    </source>
</evidence>
<dbReference type="SUPFAM" id="SSF81585">
    <property type="entry name" value="PsbU/PolX domain-like"/>
    <property type="match status" value="1"/>
</dbReference>
<keyword evidence="9" id="KW-0235">DNA replication</keyword>
<keyword evidence="7" id="KW-0808">Transferase</keyword>
<evidence type="ECO:0000313" key="20">
    <source>
        <dbReference type="Proteomes" id="UP000054266"/>
    </source>
</evidence>
<dbReference type="InterPro" id="IPR002008">
    <property type="entry name" value="DNA_pol_X_beta-like"/>
</dbReference>
<keyword evidence="8" id="KW-0548">Nucleotidyltransferase</keyword>
<comment type="cofactor">
    <cofactor evidence="1">
        <name>Mn(2+)</name>
        <dbReference type="ChEBI" id="CHEBI:29035"/>
    </cofactor>
</comment>
<feature type="region of interest" description="Disordered" evidence="17">
    <location>
        <begin position="354"/>
        <end position="382"/>
    </location>
</feature>
<dbReference type="InterPro" id="IPR010996">
    <property type="entry name" value="HHH_MUS81"/>
</dbReference>
<evidence type="ECO:0000256" key="8">
    <source>
        <dbReference type="ARBA" id="ARBA00022695"/>
    </source>
</evidence>
<dbReference type="Gene3D" id="1.10.150.20">
    <property type="entry name" value="5' to 3' exonuclease, C-terminal subdomain"/>
    <property type="match status" value="1"/>
</dbReference>
<dbReference type="InterPro" id="IPR037160">
    <property type="entry name" value="DNA_Pol_thumb_sf"/>
</dbReference>
<evidence type="ECO:0000256" key="7">
    <source>
        <dbReference type="ARBA" id="ARBA00022679"/>
    </source>
</evidence>
<dbReference type="SUPFAM" id="SSF81301">
    <property type="entry name" value="Nucleotidyltransferase"/>
    <property type="match status" value="1"/>
</dbReference>
<dbReference type="SUPFAM" id="SSF47802">
    <property type="entry name" value="DNA polymerase beta, N-terminal domain-like"/>
    <property type="match status" value="1"/>
</dbReference>
<dbReference type="Pfam" id="PF14716">
    <property type="entry name" value="HHH_8"/>
    <property type="match status" value="1"/>
</dbReference>
<evidence type="ECO:0000256" key="1">
    <source>
        <dbReference type="ARBA" id="ARBA00001936"/>
    </source>
</evidence>
<dbReference type="CDD" id="cd00141">
    <property type="entry name" value="NT_POLXc"/>
    <property type="match status" value="1"/>
</dbReference>
<keyword evidence="13" id="KW-0234">DNA repair</keyword>
<dbReference type="SUPFAM" id="SSF52113">
    <property type="entry name" value="BRCT domain"/>
    <property type="match status" value="1"/>
</dbReference>
<dbReference type="FunFam" id="1.10.150.110:FF:000005">
    <property type="entry name" value="DNA polymerase POL4"/>
    <property type="match status" value="1"/>
</dbReference>
<evidence type="ECO:0000256" key="9">
    <source>
        <dbReference type="ARBA" id="ARBA00022705"/>
    </source>
</evidence>
<dbReference type="EMBL" id="KN846959">
    <property type="protein sequence ID" value="KIW67262.1"/>
    <property type="molecule type" value="Genomic_DNA"/>
</dbReference>
<feature type="region of interest" description="Disordered" evidence="17">
    <location>
        <begin position="1"/>
        <end position="116"/>
    </location>
</feature>
<evidence type="ECO:0000256" key="2">
    <source>
        <dbReference type="ARBA" id="ARBA00004123"/>
    </source>
</evidence>
<reference evidence="19 20" key="1">
    <citation type="submission" date="2015-01" db="EMBL/GenBank/DDBJ databases">
        <title>The Genome Sequence of Capronia semiimmersa CBS27337.</title>
        <authorList>
            <consortium name="The Broad Institute Genomics Platform"/>
            <person name="Cuomo C."/>
            <person name="de Hoog S."/>
            <person name="Gorbushina A."/>
            <person name="Stielow B."/>
            <person name="Teixiera M."/>
            <person name="Abouelleil A."/>
            <person name="Chapman S.B."/>
            <person name="Priest M."/>
            <person name="Young S.K."/>
            <person name="Wortman J."/>
            <person name="Nusbaum C."/>
            <person name="Birren B."/>
        </authorList>
    </citation>
    <scope>NUCLEOTIDE SEQUENCE [LARGE SCALE GENOMIC DNA]</scope>
    <source>
        <strain evidence="19 20">CBS 27337</strain>
    </source>
</reference>
<evidence type="ECO:0000256" key="14">
    <source>
        <dbReference type="ARBA" id="ARBA00023239"/>
    </source>
</evidence>
<feature type="compositionally biased region" description="Acidic residues" evidence="17">
    <location>
        <begin position="354"/>
        <end position="364"/>
    </location>
</feature>
<keyword evidence="12" id="KW-0239">DNA-directed DNA polymerase</keyword>
<keyword evidence="15" id="KW-0539">Nucleus</keyword>
<dbReference type="FunFam" id="1.10.150.20:FF:000010">
    <property type="entry name" value="DNA polymerase lambda"/>
    <property type="match status" value="1"/>
</dbReference>
<keyword evidence="6" id="KW-0237">DNA synthesis</keyword>
<dbReference type="InterPro" id="IPR001357">
    <property type="entry name" value="BRCT_dom"/>
</dbReference>
<evidence type="ECO:0000256" key="3">
    <source>
        <dbReference type="ARBA" id="ARBA00008323"/>
    </source>
</evidence>
<dbReference type="Proteomes" id="UP000054266">
    <property type="component" value="Unassembled WGS sequence"/>
</dbReference>
<dbReference type="GO" id="GO:0003887">
    <property type="term" value="F:DNA-directed DNA polymerase activity"/>
    <property type="evidence" value="ECO:0007669"/>
    <property type="project" value="UniProtKB-KW"/>
</dbReference>
<dbReference type="PANTHER" id="PTHR11276:SF28">
    <property type="entry name" value="DNA POLYMERASE LAMBDA"/>
    <property type="match status" value="1"/>
</dbReference>
<dbReference type="InterPro" id="IPR018944">
    <property type="entry name" value="DNA_pol_lambd_fingers_domain"/>
</dbReference>
<dbReference type="PANTHER" id="PTHR11276">
    <property type="entry name" value="DNA POLYMERASE TYPE-X FAMILY MEMBER"/>
    <property type="match status" value="1"/>
</dbReference>
<feature type="region of interest" description="Disordered" evidence="17">
    <location>
        <begin position="291"/>
        <end position="329"/>
    </location>
</feature>
<dbReference type="InterPro" id="IPR036420">
    <property type="entry name" value="BRCT_dom_sf"/>
</dbReference>
<gene>
    <name evidence="19" type="ORF">PV04_06527</name>
</gene>
<dbReference type="InterPro" id="IPR027421">
    <property type="entry name" value="DNA_pol_lamdba_lyase_dom_sf"/>
</dbReference>
<dbReference type="Pfam" id="PF10391">
    <property type="entry name" value="DNA_pol_lambd_f"/>
    <property type="match status" value="1"/>
</dbReference>
<keyword evidence="20" id="KW-1185">Reference proteome</keyword>
<evidence type="ECO:0000256" key="15">
    <source>
        <dbReference type="ARBA" id="ARBA00023242"/>
    </source>
</evidence>
<dbReference type="AlphaFoldDB" id="A0A0D2DYQ0"/>
<name>A0A0D2DYQ0_9EURO</name>
<dbReference type="InterPro" id="IPR022312">
    <property type="entry name" value="DNA_pol_X"/>
</dbReference>
<dbReference type="InterPro" id="IPR029398">
    <property type="entry name" value="PolB_thumb"/>
</dbReference>
<dbReference type="HOGENOM" id="CLU_008698_3_0_1"/>
<dbReference type="Pfam" id="PF14792">
    <property type="entry name" value="DNA_pol_B_palm"/>
    <property type="match status" value="1"/>
</dbReference>
<dbReference type="GO" id="GO:0016829">
    <property type="term" value="F:lyase activity"/>
    <property type="evidence" value="ECO:0007669"/>
    <property type="project" value="UniProtKB-KW"/>
</dbReference>
<evidence type="ECO:0000256" key="10">
    <source>
        <dbReference type="ARBA" id="ARBA00022723"/>
    </source>
</evidence>
<dbReference type="Pfam" id="PF14791">
    <property type="entry name" value="DNA_pol_B_thumb"/>
    <property type="match status" value="1"/>
</dbReference>
<protein>
    <recommendedName>
        <fullName evidence="5">DNA polymerase lambda</fullName>
        <ecNumber evidence="4">2.7.7.7</ecNumber>
    </recommendedName>
</protein>
<keyword evidence="11" id="KW-0227">DNA damage</keyword>
<evidence type="ECO:0000256" key="11">
    <source>
        <dbReference type="ARBA" id="ARBA00022763"/>
    </source>
</evidence>
<dbReference type="FunFam" id="3.30.210.10:FF:000001">
    <property type="entry name" value="DNA polymerase lambda"/>
    <property type="match status" value="1"/>
</dbReference>
<dbReference type="EC" id="2.7.7.7" evidence="4"/>